<dbReference type="CDD" id="cd13547">
    <property type="entry name" value="PBP2_Fbp_like_2"/>
    <property type="match status" value="1"/>
</dbReference>
<dbReference type="EMBL" id="VSSQ01000053">
    <property type="protein sequence ID" value="MPL70471.1"/>
    <property type="molecule type" value="Genomic_DNA"/>
</dbReference>
<reference evidence="2" key="1">
    <citation type="submission" date="2019-08" db="EMBL/GenBank/DDBJ databases">
        <authorList>
            <person name="Kucharzyk K."/>
            <person name="Murdoch R.W."/>
            <person name="Higgins S."/>
            <person name="Loffler F."/>
        </authorList>
    </citation>
    <scope>NUCLEOTIDE SEQUENCE</scope>
</reference>
<dbReference type="PIRSF" id="PIRSF002825">
    <property type="entry name" value="CfbpA"/>
    <property type="match status" value="1"/>
</dbReference>
<keyword evidence="1" id="KW-0732">Signal</keyword>
<organism evidence="2">
    <name type="scientific">bioreactor metagenome</name>
    <dbReference type="NCBI Taxonomy" id="1076179"/>
    <lineage>
        <taxon>unclassified sequences</taxon>
        <taxon>metagenomes</taxon>
        <taxon>ecological metagenomes</taxon>
    </lineage>
</organism>
<dbReference type="Pfam" id="PF13343">
    <property type="entry name" value="SBP_bac_6"/>
    <property type="match status" value="1"/>
</dbReference>
<evidence type="ECO:0000256" key="1">
    <source>
        <dbReference type="ARBA" id="ARBA00022729"/>
    </source>
</evidence>
<evidence type="ECO:0000313" key="2">
    <source>
        <dbReference type="EMBL" id="MPL70471.1"/>
    </source>
</evidence>
<sequence length="329" mass="35850">MKRALLILMAVLTVGILPVFAQGKEKLMVYTSMKEVLIGELRDAFVKKHPNVQFDYYSAGAGKIMAKIAAERQSGKLVVDVLWTSEVPDFYALKKEGVLQKYKSPEAQYVVSPLNDPDYEFTPARLGTLGVTYNTNKIKTPPTQWSDLFGPAWKDSFAIANPALSGTAMVSVGMMAENLGWDYFTKLRANGGKLGQGSGQVVDDTAAGDLVGCIGVDYITIDKIKLGAPLGFAYPKEMLVVPSPVAIFKGTPNLPAAQKFVDFLLSKEGQTIIANNYTLPVRRDVPIAQGVGLVTPEEAVKRAMGIDYLKLMAEKQATIDKFTAIMQKK</sequence>
<gene>
    <name evidence="2" type="ORF">SDC9_16227</name>
</gene>
<accession>A0A644TXN4</accession>
<dbReference type="PANTHER" id="PTHR30006">
    <property type="entry name" value="THIAMINE-BINDING PERIPLASMIC PROTEIN-RELATED"/>
    <property type="match status" value="1"/>
</dbReference>
<name>A0A644TXN4_9ZZZZ</name>
<comment type="caution">
    <text evidence="2">The sequence shown here is derived from an EMBL/GenBank/DDBJ whole genome shotgun (WGS) entry which is preliminary data.</text>
</comment>
<protein>
    <submittedName>
        <fullName evidence="2">Uncharacterized protein</fullName>
    </submittedName>
</protein>
<dbReference type="AlphaFoldDB" id="A0A644TXN4"/>
<proteinExistence type="predicted"/>
<dbReference type="SUPFAM" id="SSF53850">
    <property type="entry name" value="Periplasmic binding protein-like II"/>
    <property type="match status" value="1"/>
</dbReference>
<dbReference type="PANTHER" id="PTHR30006:SF24">
    <property type="entry name" value="SLL0237 PROTEIN"/>
    <property type="match status" value="1"/>
</dbReference>
<dbReference type="Gene3D" id="3.40.190.10">
    <property type="entry name" value="Periplasmic binding protein-like II"/>
    <property type="match status" value="2"/>
</dbReference>
<dbReference type="InterPro" id="IPR026045">
    <property type="entry name" value="Ferric-bd"/>
</dbReference>